<evidence type="ECO:0000313" key="1">
    <source>
        <dbReference type="EMBL" id="KAK4027747.1"/>
    </source>
</evidence>
<proteinExistence type="predicted"/>
<organism evidence="1 2">
    <name type="scientific">Daphnia magna</name>
    <dbReference type="NCBI Taxonomy" id="35525"/>
    <lineage>
        <taxon>Eukaryota</taxon>
        <taxon>Metazoa</taxon>
        <taxon>Ecdysozoa</taxon>
        <taxon>Arthropoda</taxon>
        <taxon>Crustacea</taxon>
        <taxon>Branchiopoda</taxon>
        <taxon>Diplostraca</taxon>
        <taxon>Cladocera</taxon>
        <taxon>Anomopoda</taxon>
        <taxon>Daphniidae</taxon>
        <taxon>Daphnia</taxon>
    </lineage>
</organism>
<dbReference type="Proteomes" id="UP001234178">
    <property type="component" value="Unassembled WGS sequence"/>
</dbReference>
<reference evidence="1 2" key="1">
    <citation type="journal article" date="2023" name="Nucleic Acids Res.">
        <title>The hologenome of Daphnia magna reveals possible DNA methylation and microbiome-mediated evolution of the host genome.</title>
        <authorList>
            <person name="Chaturvedi A."/>
            <person name="Li X."/>
            <person name="Dhandapani V."/>
            <person name="Marshall H."/>
            <person name="Kissane S."/>
            <person name="Cuenca-Cambronero M."/>
            <person name="Asole G."/>
            <person name="Calvet F."/>
            <person name="Ruiz-Romero M."/>
            <person name="Marangio P."/>
            <person name="Guigo R."/>
            <person name="Rago D."/>
            <person name="Mirbahai L."/>
            <person name="Eastwood N."/>
            <person name="Colbourne J.K."/>
            <person name="Zhou J."/>
            <person name="Mallon E."/>
            <person name="Orsini L."/>
        </authorList>
    </citation>
    <scope>NUCLEOTIDE SEQUENCE [LARGE SCALE GENOMIC DNA]</scope>
    <source>
        <strain evidence="1">LRV0_1</strain>
    </source>
</reference>
<protein>
    <submittedName>
        <fullName evidence="1">Uncharacterized protein</fullName>
    </submittedName>
</protein>
<dbReference type="EMBL" id="JAOYFB010000038">
    <property type="protein sequence ID" value="KAK4027747.1"/>
    <property type="molecule type" value="Genomic_DNA"/>
</dbReference>
<evidence type="ECO:0000313" key="2">
    <source>
        <dbReference type="Proteomes" id="UP001234178"/>
    </source>
</evidence>
<keyword evidence="2" id="KW-1185">Reference proteome</keyword>
<sequence>MSLDYPALYFVFKIGHMMDVFHSGGIKEWLSDRCWSMLLCTRSSPILDCLNWLMAVTSSVIRVPHGKVNWLDSSDLLGKLLIALMKLHATLGTNLWKMLNANFGFPDSISLKTIGRWSLPRYGPSLIDEQRASCVDIMMRVEPPRAMAIKITSYYAMICSSREIIQKVQD</sequence>
<accession>A0ABR0ARJ4</accession>
<comment type="caution">
    <text evidence="1">The sequence shown here is derived from an EMBL/GenBank/DDBJ whole genome shotgun (WGS) entry which is preliminary data.</text>
</comment>
<name>A0ABR0ARJ4_9CRUS</name>
<gene>
    <name evidence="1" type="ORF">OUZ56_016794</name>
</gene>